<dbReference type="Proteomes" id="UP001519460">
    <property type="component" value="Unassembled WGS sequence"/>
</dbReference>
<gene>
    <name evidence="1" type="ORF">BaRGS_00007907</name>
</gene>
<keyword evidence="2" id="KW-1185">Reference proteome</keyword>
<reference evidence="1 2" key="1">
    <citation type="journal article" date="2023" name="Sci. Data">
        <title>Genome assembly of the Korean intertidal mud-creeper Batillaria attramentaria.</title>
        <authorList>
            <person name="Patra A.K."/>
            <person name="Ho P.T."/>
            <person name="Jun S."/>
            <person name="Lee S.J."/>
            <person name="Kim Y."/>
            <person name="Won Y.J."/>
        </authorList>
    </citation>
    <scope>NUCLEOTIDE SEQUENCE [LARGE SCALE GENOMIC DNA]</scope>
    <source>
        <strain evidence="1">Wonlab-2016</strain>
    </source>
</reference>
<evidence type="ECO:0000313" key="2">
    <source>
        <dbReference type="Proteomes" id="UP001519460"/>
    </source>
</evidence>
<sequence>MRQQPKKKKKTESTECRKVSNHKLDCCSEAKKKPTNLTIHALRIEVGIPAGCIRVLCEAMRVGLRLSPPVDTWASNHAMDVAKECGAYCRLSSRYLPPISSHVCSAEPQRGPLSPTISLNRGLLVCLSLKR</sequence>
<organism evidence="1 2">
    <name type="scientific">Batillaria attramentaria</name>
    <dbReference type="NCBI Taxonomy" id="370345"/>
    <lineage>
        <taxon>Eukaryota</taxon>
        <taxon>Metazoa</taxon>
        <taxon>Spiralia</taxon>
        <taxon>Lophotrochozoa</taxon>
        <taxon>Mollusca</taxon>
        <taxon>Gastropoda</taxon>
        <taxon>Caenogastropoda</taxon>
        <taxon>Sorbeoconcha</taxon>
        <taxon>Cerithioidea</taxon>
        <taxon>Batillariidae</taxon>
        <taxon>Batillaria</taxon>
    </lineage>
</organism>
<protein>
    <submittedName>
        <fullName evidence="1">Uncharacterized protein</fullName>
    </submittedName>
</protein>
<evidence type="ECO:0000313" key="1">
    <source>
        <dbReference type="EMBL" id="KAK7501027.1"/>
    </source>
</evidence>
<name>A0ABD0LPM7_9CAEN</name>
<dbReference type="EMBL" id="JACVVK020000034">
    <property type="protein sequence ID" value="KAK7501027.1"/>
    <property type="molecule type" value="Genomic_DNA"/>
</dbReference>
<accession>A0ABD0LPM7</accession>
<dbReference type="AlphaFoldDB" id="A0ABD0LPM7"/>
<comment type="caution">
    <text evidence="1">The sequence shown here is derived from an EMBL/GenBank/DDBJ whole genome shotgun (WGS) entry which is preliminary data.</text>
</comment>
<proteinExistence type="predicted"/>